<name>A0A2K8T2I2_9NOSO</name>
<dbReference type="AlphaFoldDB" id="A0A2K8T2I2"/>
<evidence type="ECO:0000313" key="1">
    <source>
        <dbReference type="EMBL" id="AUB41914.1"/>
    </source>
</evidence>
<proteinExistence type="predicted"/>
<dbReference type="EMBL" id="CP024785">
    <property type="protein sequence ID" value="AUB41914.1"/>
    <property type="molecule type" value="Genomic_DNA"/>
</dbReference>
<gene>
    <name evidence="1" type="ORF">COO91_08005</name>
</gene>
<organism evidence="1 2">
    <name type="scientific">Nostoc flagelliforme CCNUN1</name>
    <dbReference type="NCBI Taxonomy" id="2038116"/>
    <lineage>
        <taxon>Bacteria</taxon>
        <taxon>Bacillati</taxon>
        <taxon>Cyanobacteriota</taxon>
        <taxon>Cyanophyceae</taxon>
        <taxon>Nostocales</taxon>
        <taxon>Nostocaceae</taxon>
        <taxon>Nostoc</taxon>
    </lineage>
</organism>
<dbReference type="Proteomes" id="UP000232003">
    <property type="component" value="Chromosome"/>
</dbReference>
<keyword evidence="2" id="KW-1185">Reference proteome</keyword>
<dbReference type="KEGG" id="nfl:COO91_08005"/>
<accession>A0A2K8T2I2</accession>
<evidence type="ECO:0000313" key="2">
    <source>
        <dbReference type="Proteomes" id="UP000232003"/>
    </source>
</evidence>
<sequence>MDYTKSFKAYWLSKEQVIDKDRLMTQFHDPRAAALAQQIDQINVTGWEGACDMALQQHVAKSELSPVETVLRFDMFQKRAQDTAEKRQAIWAEQVSQGISGIEWYTVEYGGMALVLPRLCEELMLVPSDKEILVQSKPVALDFLAHWNTVFKLWRYDRETDERWLESQWSQFYSEYLHKEWLEIWAEDEVYQILLPDGTFQDKPAFAINACCYWGNPEAIHRTTAYSDSGSSWFQWNNFTPWR</sequence>
<reference evidence="1 2" key="1">
    <citation type="submission" date="2017-11" db="EMBL/GenBank/DDBJ databases">
        <title>Complete genome of a free-living desiccation-tolerant cyanobacterium and its photosynthetic adaptation to extreme terrestrial habitat.</title>
        <authorList>
            <person name="Shang J."/>
        </authorList>
    </citation>
    <scope>NUCLEOTIDE SEQUENCE [LARGE SCALE GENOMIC DNA]</scope>
    <source>
        <strain evidence="1 2">CCNUN1</strain>
    </source>
</reference>
<protein>
    <submittedName>
        <fullName evidence="1">Uncharacterized protein</fullName>
    </submittedName>
</protein>